<evidence type="ECO:0000256" key="6">
    <source>
        <dbReference type="ARBA" id="ARBA00022679"/>
    </source>
</evidence>
<evidence type="ECO:0000256" key="1">
    <source>
        <dbReference type="ARBA" id="ARBA00000085"/>
    </source>
</evidence>
<dbReference type="InterPro" id="IPR003660">
    <property type="entry name" value="HAMP_dom"/>
</dbReference>
<evidence type="ECO:0000256" key="2">
    <source>
        <dbReference type="ARBA" id="ARBA00004651"/>
    </source>
</evidence>
<feature type="coiled-coil region" evidence="12">
    <location>
        <begin position="660"/>
        <end position="687"/>
    </location>
</feature>
<dbReference type="EMBL" id="MTKO01000116">
    <property type="protein sequence ID" value="RWX43579.1"/>
    <property type="molecule type" value="Genomic_DNA"/>
</dbReference>
<proteinExistence type="predicted"/>
<name>A0A444IRT1_9BACT</name>
<dbReference type="EC" id="2.7.13.3" evidence="3"/>
<evidence type="ECO:0000259" key="14">
    <source>
        <dbReference type="PROSITE" id="PS50112"/>
    </source>
</evidence>
<evidence type="ECO:0000313" key="16">
    <source>
        <dbReference type="EMBL" id="RWX43579.1"/>
    </source>
</evidence>
<dbReference type="InterPro" id="IPR035965">
    <property type="entry name" value="PAS-like_dom_sf"/>
</dbReference>
<dbReference type="SUPFAM" id="SSF158472">
    <property type="entry name" value="HAMP domain-like"/>
    <property type="match status" value="1"/>
</dbReference>
<dbReference type="GO" id="GO:0000160">
    <property type="term" value="P:phosphorelay signal transduction system"/>
    <property type="evidence" value="ECO:0007669"/>
    <property type="project" value="UniProtKB-KW"/>
</dbReference>
<dbReference type="Gene3D" id="3.30.450.20">
    <property type="entry name" value="PAS domain"/>
    <property type="match status" value="2"/>
</dbReference>
<dbReference type="Pfam" id="PF08448">
    <property type="entry name" value="PAS_4"/>
    <property type="match status" value="1"/>
</dbReference>
<organism evidence="16 17">
    <name type="scientific">Candidatus Electrothrix aarhusensis</name>
    <dbReference type="NCBI Taxonomy" id="1859131"/>
    <lineage>
        <taxon>Bacteria</taxon>
        <taxon>Pseudomonadati</taxon>
        <taxon>Thermodesulfobacteriota</taxon>
        <taxon>Desulfobulbia</taxon>
        <taxon>Desulfobulbales</taxon>
        <taxon>Desulfobulbaceae</taxon>
        <taxon>Candidatus Electrothrix</taxon>
    </lineage>
</organism>
<evidence type="ECO:0000256" key="12">
    <source>
        <dbReference type="SAM" id="Coils"/>
    </source>
</evidence>
<evidence type="ECO:0000256" key="7">
    <source>
        <dbReference type="ARBA" id="ARBA00022741"/>
    </source>
</evidence>
<dbReference type="SUPFAM" id="SSF55785">
    <property type="entry name" value="PYP-like sensor domain (PAS domain)"/>
    <property type="match status" value="2"/>
</dbReference>
<dbReference type="InterPro" id="IPR013656">
    <property type="entry name" value="PAS_4"/>
</dbReference>
<evidence type="ECO:0000256" key="10">
    <source>
        <dbReference type="ARBA" id="ARBA00023012"/>
    </source>
</evidence>
<comment type="catalytic activity">
    <reaction evidence="1">
        <text>ATP + protein L-histidine = ADP + protein N-phospho-L-histidine.</text>
        <dbReference type="EC" id="2.7.13.3"/>
    </reaction>
</comment>
<protein>
    <recommendedName>
        <fullName evidence="3">histidine kinase</fullName>
        <ecNumber evidence="3">2.7.13.3</ecNumber>
    </recommendedName>
</protein>
<dbReference type="SMART" id="SM00304">
    <property type="entry name" value="HAMP"/>
    <property type="match status" value="1"/>
</dbReference>
<dbReference type="InterPro" id="IPR000014">
    <property type="entry name" value="PAS"/>
</dbReference>
<keyword evidence="5" id="KW-0597">Phosphoprotein</keyword>
<dbReference type="Pfam" id="PF13188">
    <property type="entry name" value="PAS_8"/>
    <property type="match status" value="1"/>
</dbReference>
<evidence type="ECO:0000256" key="11">
    <source>
        <dbReference type="ARBA" id="ARBA00023136"/>
    </source>
</evidence>
<dbReference type="AlphaFoldDB" id="A0A444IRT1"/>
<dbReference type="Proteomes" id="UP000287853">
    <property type="component" value="Unassembled WGS sequence"/>
</dbReference>
<dbReference type="GO" id="GO:0005524">
    <property type="term" value="F:ATP binding"/>
    <property type="evidence" value="ECO:0007669"/>
    <property type="project" value="UniProtKB-KW"/>
</dbReference>
<dbReference type="InterPro" id="IPR050398">
    <property type="entry name" value="HssS/ArlS-like"/>
</dbReference>
<keyword evidence="10" id="KW-0902">Two-component regulatory system</keyword>
<comment type="caution">
    <text evidence="16">The sequence shown here is derived from an EMBL/GenBank/DDBJ whole genome shotgun (WGS) entry which is preliminary data.</text>
</comment>
<evidence type="ECO:0000256" key="4">
    <source>
        <dbReference type="ARBA" id="ARBA00022475"/>
    </source>
</evidence>
<keyword evidence="8" id="KW-0418">Kinase</keyword>
<gene>
    <name evidence="16" type="ORF">H206_03195</name>
</gene>
<dbReference type="PANTHER" id="PTHR45528">
    <property type="entry name" value="SENSOR HISTIDINE KINASE CPXA"/>
    <property type="match status" value="1"/>
</dbReference>
<dbReference type="Gene3D" id="6.10.340.10">
    <property type="match status" value="1"/>
</dbReference>
<keyword evidence="7" id="KW-0547">Nucleotide-binding</keyword>
<dbReference type="Pfam" id="PF00672">
    <property type="entry name" value="HAMP"/>
    <property type="match status" value="1"/>
</dbReference>
<reference evidence="16 17" key="1">
    <citation type="submission" date="2017-01" db="EMBL/GenBank/DDBJ databases">
        <title>The cable genome- insights into the physiology and evolution of filamentous bacteria capable of sulfide oxidation via long distance electron transfer.</title>
        <authorList>
            <person name="Schreiber L."/>
            <person name="Bjerg J.T."/>
            <person name="Boggild A."/>
            <person name="Van De Vossenberg J."/>
            <person name="Meysman F."/>
            <person name="Nielsen L.P."/>
            <person name="Schramm A."/>
            <person name="Kjeldsen K.U."/>
        </authorList>
    </citation>
    <scope>NUCLEOTIDE SEQUENCE [LARGE SCALE GENOMIC DNA]</scope>
    <source>
        <strain evidence="16">MCF</strain>
    </source>
</reference>
<dbReference type="PROSITE" id="PS50885">
    <property type="entry name" value="HAMP"/>
    <property type="match status" value="1"/>
</dbReference>
<keyword evidence="4" id="KW-1003">Cell membrane</keyword>
<dbReference type="GO" id="GO:0005886">
    <property type="term" value="C:plasma membrane"/>
    <property type="evidence" value="ECO:0007669"/>
    <property type="project" value="UniProtKB-SubCell"/>
</dbReference>
<keyword evidence="9" id="KW-0067">ATP-binding</keyword>
<keyword evidence="11 13" id="KW-0472">Membrane</keyword>
<evidence type="ECO:0000256" key="9">
    <source>
        <dbReference type="ARBA" id="ARBA00022840"/>
    </source>
</evidence>
<evidence type="ECO:0000313" key="17">
    <source>
        <dbReference type="Proteomes" id="UP000287853"/>
    </source>
</evidence>
<comment type="subcellular location">
    <subcellularLocation>
        <location evidence="2">Cell membrane</location>
        <topology evidence="2">Multi-pass membrane protein</topology>
    </subcellularLocation>
</comment>
<feature type="domain" description="PAS" evidence="14">
    <location>
        <begin position="554"/>
        <end position="591"/>
    </location>
</feature>
<dbReference type="PANTHER" id="PTHR45528:SF1">
    <property type="entry name" value="SENSOR HISTIDINE KINASE CPXA"/>
    <property type="match status" value="1"/>
</dbReference>
<feature type="domain" description="HAMP" evidence="15">
    <location>
        <begin position="363"/>
        <end position="415"/>
    </location>
</feature>
<sequence>MKIQHKASLIMMIFGATLVLLLSVSYEILSHRTIIAGELINLKNISNEIAQHINSHLKEKANIALTLSSAPLITTTLRKSNAEFSALQEPERETIIAERNERWIKTKNPDDPFIQAHINTPAAQYLKKQQDLLPATYGEIFLTNAYGVMIATTGKLTTLAHAHKYWWKAGFHDGKGKIFLDDRGFDTSAQGYVLGVVVPIKDGDQTIGILKCNVNISGPLTDVIQEFSQRNPGRIMVVRTGGLVVREEGITPLSTTVPDQIVSLLQTGTKGGATIREPITGAENQLVAFSPVTVTQGSEKIGFGGSKVSIDHLKGNKGESWYIIISLSKKKALAASHKATLVMLLCGVIFTLFTALVALILGRLIAKPIVELALTAERIGAGNLDARTDIRLNDEIGSLALSLNTMVERLAHITVSRDKLTEEIEHRKEIEKKLSQFKLTLDQTLDCVFMFAPDTLKFFYVNQGAVNQAGFTQEEFSNMTPLDIKPEFTEEDFRHILEPLLAGRKKLDIFQAVHQHKNGTRIPVEILLQFVQLPGEKSGCFLAIVRDMTERKKSRQRLKKILDTVDAMIYVADIDTYEILHTNRYIKKHFGNIVGKKCWEAIQGQNAPCTFCEYQDIYQNGTIHPDAHVWQIQNRRNGEWYECRDQGIQWVDGRTARIQVATNISERKKIEEEREKLINELQSALSEIKVLRGILPICSFCKNIRNDDGYYEQIEAYIHKHSGVDFSHTVCPTCMKEHYPKEYKMILQENDT</sequence>
<feature type="transmembrane region" description="Helical" evidence="13">
    <location>
        <begin position="339"/>
        <end position="361"/>
    </location>
</feature>
<dbReference type="NCBIfam" id="TIGR00229">
    <property type="entry name" value="sensory_box"/>
    <property type="match status" value="1"/>
</dbReference>
<evidence type="ECO:0000256" key="3">
    <source>
        <dbReference type="ARBA" id="ARBA00012438"/>
    </source>
</evidence>
<keyword evidence="17" id="KW-1185">Reference proteome</keyword>
<keyword evidence="12" id="KW-0175">Coiled coil</keyword>
<dbReference type="CDD" id="cd06225">
    <property type="entry name" value="HAMP"/>
    <property type="match status" value="1"/>
</dbReference>
<evidence type="ECO:0000256" key="8">
    <source>
        <dbReference type="ARBA" id="ARBA00022777"/>
    </source>
</evidence>
<dbReference type="PROSITE" id="PS50112">
    <property type="entry name" value="PAS"/>
    <property type="match status" value="1"/>
</dbReference>
<keyword evidence="13" id="KW-0812">Transmembrane</keyword>
<evidence type="ECO:0000256" key="5">
    <source>
        <dbReference type="ARBA" id="ARBA00022553"/>
    </source>
</evidence>
<keyword evidence="13" id="KW-1133">Transmembrane helix</keyword>
<keyword evidence="6" id="KW-0808">Transferase</keyword>
<evidence type="ECO:0000259" key="15">
    <source>
        <dbReference type="PROSITE" id="PS50885"/>
    </source>
</evidence>
<evidence type="ECO:0000256" key="13">
    <source>
        <dbReference type="SAM" id="Phobius"/>
    </source>
</evidence>
<dbReference type="CDD" id="cd00130">
    <property type="entry name" value="PAS"/>
    <property type="match status" value="1"/>
</dbReference>
<accession>A0A444IRT1</accession>
<dbReference type="GO" id="GO:0004673">
    <property type="term" value="F:protein histidine kinase activity"/>
    <property type="evidence" value="ECO:0007669"/>
    <property type="project" value="UniProtKB-EC"/>
</dbReference>